<evidence type="ECO:0000256" key="4">
    <source>
        <dbReference type="ARBA" id="ARBA00023306"/>
    </source>
</evidence>
<dbReference type="Pfam" id="PF08613">
    <property type="entry name" value="Cyclin"/>
    <property type="match status" value="1"/>
</dbReference>
<keyword evidence="3 5" id="KW-0195">Cyclin</keyword>
<dbReference type="PANTHER" id="PTHR15615:SF91">
    <property type="entry name" value="CYCLIN-P4-1"/>
    <property type="match status" value="1"/>
</dbReference>
<dbReference type="Proteomes" id="UP000236161">
    <property type="component" value="Unassembled WGS sequence"/>
</dbReference>
<gene>
    <name evidence="6" type="primary">CYCP4-1</name>
    <name evidence="6" type="ORF">AXF42_Ash013383</name>
</gene>
<reference evidence="6 7" key="1">
    <citation type="journal article" date="2017" name="Nature">
        <title>The Apostasia genome and the evolution of orchids.</title>
        <authorList>
            <person name="Zhang G.Q."/>
            <person name="Liu K.W."/>
            <person name="Li Z."/>
            <person name="Lohaus R."/>
            <person name="Hsiao Y.Y."/>
            <person name="Niu S.C."/>
            <person name="Wang J.Y."/>
            <person name="Lin Y.C."/>
            <person name="Xu Q."/>
            <person name="Chen L.J."/>
            <person name="Yoshida K."/>
            <person name="Fujiwara S."/>
            <person name="Wang Z.W."/>
            <person name="Zhang Y.Q."/>
            <person name="Mitsuda N."/>
            <person name="Wang M."/>
            <person name="Liu G.H."/>
            <person name="Pecoraro L."/>
            <person name="Huang H.X."/>
            <person name="Xiao X.J."/>
            <person name="Lin M."/>
            <person name="Wu X.Y."/>
            <person name="Wu W.L."/>
            <person name="Chen Y.Y."/>
            <person name="Chang S.B."/>
            <person name="Sakamoto S."/>
            <person name="Ohme-Takagi M."/>
            <person name="Yagi M."/>
            <person name="Zeng S.J."/>
            <person name="Shen C.Y."/>
            <person name="Yeh C.M."/>
            <person name="Luo Y.B."/>
            <person name="Tsai W.C."/>
            <person name="Van de Peer Y."/>
            <person name="Liu Z.J."/>
        </authorList>
    </citation>
    <scope>NUCLEOTIDE SEQUENCE [LARGE SCALE GENOMIC DNA]</scope>
    <source>
        <strain evidence="7">cv. Shenzhen</strain>
        <tissue evidence="6">Stem</tissue>
    </source>
</reference>
<dbReference type="Gene3D" id="1.10.472.10">
    <property type="entry name" value="Cyclin-like"/>
    <property type="match status" value="1"/>
</dbReference>
<dbReference type="EMBL" id="KZ452026">
    <property type="protein sequence ID" value="PKA50294.1"/>
    <property type="molecule type" value="Genomic_DNA"/>
</dbReference>
<evidence type="ECO:0000256" key="1">
    <source>
        <dbReference type="ARBA" id="ARBA00007215"/>
    </source>
</evidence>
<keyword evidence="4" id="KW-0131">Cell cycle</keyword>
<keyword evidence="2" id="KW-0132">Cell division</keyword>
<evidence type="ECO:0000256" key="3">
    <source>
        <dbReference type="ARBA" id="ARBA00023127"/>
    </source>
</evidence>
<protein>
    <recommendedName>
        <fullName evidence="5">Cyclin</fullName>
    </recommendedName>
</protein>
<keyword evidence="7" id="KW-1185">Reference proteome</keyword>
<dbReference type="STRING" id="1088818.A0A2I0A432"/>
<dbReference type="OrthoDB" id="337735at2759"/>
<evidence type="ECO:0000313" key="6">
    <source>
        <dbReference type="EMBL" id="PKA50294.1"/>
    </source>
</evidence>
<dbReference type="SUPFAM" id="SSF47954">
    <property type="entry name" value="Cyclin-like"/>
    <property type="match status" value="1"/>
</dbReference>
<comment type="similarity">
    <text evidence="1">Belongs to the cyclin family. Cyclin U/P subfamily.</text>
</comment>
<dbReference type="PANTHER" id="PTHR15615">
    <property type="match status" value="1"/>
</dbReference>
<evidence type="ECO:0000256" key="2">
    <source>
        <dbReference type="ARBA" id="ARBA00022618"/>
    </source>
</evidence>
<dbReference type="InterPro" id="IPR012389">
    <property type="entry name" value="Cyclin_P/U"/>
</dbReference>
<organism evidence="6 7">
    <name type="scientific">Apostasia shenzhenica</name>
    <dbReference type="NCBI Taxonomy" id="1088818"/>
    <lineage>
        <taxon>Eukaryota</taxon>
        <taxon>Viridiplantae</taxon>
        <taxon>Streptophyta</taxon>
        <taxon>Embryophyta</taxon>
        <taxon>Tracheophyta</taxon>
        <taxon>Spermatophyta</taxon>
        <taxon>Magnoliopsida</taxon>
        <taxon>Liliopsida</taxon>
        <taxon>Asparagales</taxon>
        <taxon>Orchidaceae</taxon>
        <taxon>Apostasioideae</taxon>
        <taxon>Apostasia</taxon>
    </lineage>
</organism>
<name>A0A2I0A432_9ASPA</name>
<evidence type="ECO:0000256" key="5">
    <source>
        <dbReference type="PIRNR" id="PIRNR027110"/>
    </source>
</evidence>
<proteinExistence type="inferred from homology"/>
<evidence type="ECO:0000313" key="7">
    <source>
        <dbReference type="Proteomes" id="UP000236161"/>
    </source>
</evidence>
<sequence>MAEDDRHSVPPIVPILSALLQRVADCNDAQASRHGRRRLPPPAAAFSGLARPAISIRGYLDRIFRYADCSPSCFVVAYVYLDRFLHLHPSFAIDSFNVHRFLISAVVTAVKFMEDRCYNNAYFAKVAGISLAEMNFLEVNFLFGLRFELNVSPFVFTSYCSILKREVSPQIPLGFHCLGAKEEEEEEEPRSSSLCEQHLSCS</sequence>
<dbReference type="InterPro" id="IPR013922">
    <property type="entry name" value="Cyclin_PHO80-like"/>
</dbReference>
<dbReference type="GO" id="GO:0019901">
    <property type="term" value="F:protein kinase binding"/>
    <property type="evidence" value="ECO:0007669"/>
    <property type="project" value="UniProtKB-UniRule"/>
</dbReference>
<dbReference type="AlphaFoldDB" id="A0A2I0A432"/>
<dbReference type="PIRSF" id="PIRSF027110">
    <property type="entry name" value="PREG"/>
    <property type="match status" value="1"/>
</dbReference>
<dbReference type="GO" id="GO:0051301">
    <property type="term" value="P:cell division"/>
    <property type="evidence" value="ECO:0007669"/>
    <property type="project" value="UniProtKB-UniRule"/>
</dbReference>
<dbReference type="InterPro" id="IPR036915">
    <property type="entry name" value="Cyclin-like_sf"/>
</dbReference>
<accession>A0A2I0A432</accession>